<sequence>MVRRPPVHIWKHFEFWGILCRHSLSIFLHKDCYRITPAYLSPRWCCDALLSGKEMRLLNDPNLLAMENFEIEHNAIQRQRGVRRKKEMEGGKELGKRNKHCGLCKRAGHNISTYSEKENATFSNGANKRKKMTSTTVELNPIFCLKYYIKVFGRIVQDFGC</sequence>
<accession>A0ACC0PYW2</accession>
<gene>
    <name evidence="1" type="ORF">RHMOL_Rhmol01G0063200</name>
</gene>
<evidence type="ECO:0000313" key="1">
    <source>
        <dbReference type="EMBL" id="KAI8570776.1"/>
    </source>
</evidence>
<reference evidence="1" key="1">
    <citation type="submission" date="2022-02" db="EMBL/GenBank/DDBJ databases">
        <title>Plant Genome Project.</title>
        <authorList>
            <person name="Zhang R.-G."/>
        </authorList>
    </citation>
    <scope>NUCLEOTIDE SEQUENCE</scope>
    <source>
        <strain evidence="1">AT1</strain>
    </source>
</reference>
<dbReference type="EMBL" id="CM046388">
    <property type="protein sequence ID" value="KAI8570776.1"/>
    <property type="molecule type" value="Genomic_DNA"/>
</dbReference>
<protein>
    <submittedName>
        <fullName evidence="1">Uncharacterized protein</fullName>
    </submittedName>
</protein>
<dbReference type="Proteomes" id="UP001062846">
    <property type="component" value="Chromosome 1"/>
</dbReference>
<comment type="caution">
    <text evidence="1">The sequence shown here is derived from an EMBL/GenBank/DDBJ whole genome shotgun (WGS) entry which is preliminary data.</text>
</comment>
<organism evidence="1 2">
    <name type="scientific">Rhododendron molle</name>
    <name type="common">Chinese azalea</name>
    <name type="synonym">Azalea mollis</name>
    <dbReference type="NCBI Taxonomy" id="49168"/>
    <lineage>
        <taxon>Eukaryota</taxon>
        <taxon>Viridiplantae</taxon>
        <taxon>Streptophyta</taxon>
        <taxon>Embryophyta</taxon>
        <taxon>Tracheophyta</taxon>
        <taxon>Spermatophyta</taxon>
        <taxon>Magnoliopsida</taxon>
        <taxon>eudicotyledons</taxon>
        <taxon>Gunneridae</taxon>
        <taxon>Pentapetalae</taxon>
        <taxon>asterids</taxon>
        <taxon>Ericales</taxon>
        <taxon>Ericaceae</taxon>
        <taxon>Ericoideae</taxon>
        <taxon>Rhodoreae</taxon>
        <taxon>Rhododendron</taxon>
    </lineage>
</organism>
<proteinExistence type="predicted"/>
<evidence type="ECO:0000313" key="2">
    <source>
        <dbReference type="Proteomes" id="UP001062846"/>
    </source>
</evidence>
<keyword evidence="2" id="KW-1185">Reference proteome</keyword>
<name>A0ACC0PYW2_RHOML</name>